<dbReference type="PANTHER" id="PTHR30441:SF8">
    <property type="entry name" value="DUF748 DOMAIN-CONTAINING PROTEIN"/>
    <property type="match status" value="1"/>
</dbReference>
<name>A0ABU1AGJ0_9BACT</name>
<organism evidence="2 3">
    <name type="scientific">Thalassobacterium sedimentorum</name>
    <dbReference type="NCBI Taxonomy" id="3041258"/>
    <lineage>
        <taxon>Bacteria</taxon>
        <taxon>Pseudomonadati</taxon>
        <taxon>Verrucomicrobiota</taxon>
        <taxon>Opitutia</taxon>
        <taxon>Puniceicoccales</taxon>
        <taxon>Coraliomargaritaceae</taxon>
        <taxon>Thalassobacterium</taxon>
    </lineage>
</organism>
<protein>
    <submittedName>
        <fullName evidence="2">AsmA-like C-terminal region-containing protein</fullName>
    </submittedName>
</protein>
<accession>A0ABU1AGJ0</accession>
<evidence type="ECO:0000256" key="1">
    <source>
        <dbReference type="SAM" id="Phobius"/>
    </source>
</evidence>
<evidence type="ECO:0000313" key="3">
    <source>
        <dbReference type="Proteomes" id="UP001243717"/>
    </source>
</evidence>
<dbReference type="InterPro" id="IPR052894">
    <property type="entry name" value="AsmA-related"/>
</dbReference>
<evidence type="ECO:0000313" key="2">
    <source>
        <dbReference type="EMBL" id="MDQ8193906.1"/>
    </source>
</evidence>
<dbReference type="PANTHER" id="PTHR30441">
    <property type="entry name" value="DUF748 DOMAIN-CONTAINING PROTEIN"/>
    <property type="match status" value="1"/>
</dbReference>
<proteinExistence type="predicted"/>
<keyword evidence="1" id="KW-1133">Transmembrane helix</keyword>
<keyword evidence="3" id="KW-1185">Reference proteome</keyword>
<keyword evidence="1" id="KW-0472">Membrane</keyword>
<sequence>MAFLKKLRLSLLLELFLDATLLLLFIGQALTVGCLLIYGYLPLPANWGNQIISTRLPPDLVIKVNEFRLNTRGSIELIGIEARSSGIKQNLFQADSAEVALQWQSLKQLPRPRCIVLSNGTLYIPSVYSPDGYRRPILERIAFRLVPEQNYWTVDRFAALHDNIRLRGTVELPARAAGPHTQSLQKQDIQEWIQSFYNQAAKLSQQKERIGYFLNPTIAFKFSSDHTQAHEIELRVSSPQLQHPEVRAQNVELRGTIQIQGDEIIPLTAPRLTATQLEVPKFEINTTGLSAEFPREELSGILNGQWPNLNLAAQRIQLKDFELDVPTLQIASHNYPELHFSGATRSLNGGIELDGHINVKTQSGQMRARGSVDPLTLVPTEISAKLPTLSYEIPPYLDILLDFDPGFALKQAELKAQILNLSIDKLSFNYIYTHASYQNGRYRIKDLYMRRQQQWLELQFNLDRTNHDYQVSLIGSAVPYEYNALLPHWWSAIFEDFDFSQTEESLGDFIIYGNTQRKAADLYYGHARARKVSYRGVLLDEAELIVRGRGPYCELSELDAHKGDGWARGNVAFTSRMGDGKGPVSIRLDMEAQLELQDAAKLFQGNVSNILTDFETEAMPRTRLTGVIFNQKHPEYTGKSYFDITAKLDAPLSFKRVPLDYLNLDLYGRSEITHLRNIQLGYAGGRGHASIDISTPKDASNTLRYQLTLEGAQQQLALQNLPQLDQLEDSLNATASTTVSKEDNAHVDIELHGTGPIVDPLGHTGFGQFEIRNEKLGTIQLLGPLSKILQNTHFNFTSFNLNRMRGDFHYQHEIVTFDHLRIDGARTQINAPGTLRLKDQALDMHVHVSLFGNFGDPNSNLRKISEFLTKPLPSLLEFELTGTLEKQKLRSLYDPRNLIPLFE</sequence>
<reference evidence="2 3" key="1">
    <citation type="submission" date="2023-04" db="EMBL/GenBank/DDBJ databases">
        <title>A novel bacteria isolated from coastal sediment.</title>
        <authorList>
            <person name="Liu X.-J."/>
            <person name="Du Z.-J."/>
        </authorList>
    </citation>
    <scope>NUCLEOTIDE SEQUENCE [LARGE SCALE GENOMIC DNA]</scope>
    <source>
        <strain evidence="2 3">SDUM461004</strain>
    </source>
</reference>
<dbReference type="PROSITE" id="PS51257">
    <property type="entry name" value="PROKAR_LIPOPROTEIN"/>
    <property type="match status" value="1"/>
</dbReference>
<feature type="transmembrane region" description="Helical" evidence="1">
    <location>
        <begin position="21"/>
        <end position="41"/>
    </location>
</feature>
<keyword evidence="1" id="KW-0812">Transmembrane</keyword>
<gene>
    <name evidence="2" type="ORF">QEH59_05690</name>
</gene>
<dbReference type="Proteomes" id="UP001243717">
    <property type="component" value="Unassembled WGS sequence"/>
</dbReference>
<dbReference type="EMBL" id="JARXIC010000007">
    <property type="protein sequence ID" value="MDQ8193906.1"/>
    <property type="molecule type" value="Genomic_DNA"/>
</dbReference>
<comment type="caution">
    <text evidence="2">The sequence shown here is derived from an EMBL/GenBank/DDBJ whole genome shotgun (WGS) entry which is preliminary data.</text>
</comment>
<dbReference type="RefSeq" id="WP_308984393.1">
    <property type="nucleotide sequence ID" value="NZ_JARXIC010000007.1"/>
</dbReference>